<dbReference type="Gene3D" id="3.10.20.90">
    <property type="entry name" value="Phosphatidylinositol 3-kinase Catalytic Subunit, Chain A, domain 1"/>
    <property type="match status" value="1"/>
</dbReference>
<organism evidence="2">
    <name type="scientific">marine sediment metagenome</name>
    <dbReference type="NCBI Taxonomy" id="412755"/>
    <lineage>
        <taxon>unclassified sequences</taxon>
        <taxon>metagenomes</taxon>
        <taxon>ecological metagenomes</taxon>
    </lineage>
</organism>
<dbReference type="PROSITE" id="PS50053">
    <property type="entry name" value="UBIQUITIN_2"/>
    <property type="match status" value="1"/>
</dbReference>
<dbReference type="InterPro" id="IPR000626">
    <property type="entry name" value="Ubiquitin-like_dom"/>
</dbReference>
<protein>
    <recommendedName>
        <fullName evidence="1">Ubiquitin-like domain-containing protein</fullName>
    </recommendedName>
</protein>
<dbReference type="InterPro" id="IPR015496">
    <property type="entry name" value="Ubiquilin"/>
</dbReference>
<dbReference type="AlphaFoldDB" id="X0ZHD5"/>
<dbReference type="SMART" id="SM00213">
    <property type="entry name" value="UBQ"/>
    <property type="match status" value="1"/>
</dbReference>
<dbReference type="Pfam" id="PF00240">
    <property type="entry name" value="ubiquitin"/>
    <property type="match status" value="1"/>
</dbReference>
<proteinExistence type="predicted"/>
<reference evidence="2" key="1">
    <citation type="journal article" date="2014" name="Front. Microbiol.">
        <title>High frequency of phylogenetically diverse reductive dehalogenase-homologous genes in deep subseafloor sedimentary metagenomes.</title>
        <authorList>
            <person name="Kawai M."/>
            <person name="Futagami T."/>
            <person name="Toyoda A."/>
            <person name="Takaki Y."/>
            <person name="Nishi S."/>
            <person name="Hori S."/>
            <person name="Arai W."/>
            <person name="Tsubouchi T."/>
            <person name="Morono Y."/>
            <person name="Uchiyama I."/>
            <person name="Ito T."/>
            <person name="Fujiyama A."/>
            <person name="Inagaki F."/>
            <person name="Takami H."/>
        </authorList>
    </citation>
    <scope>NUCLEOTIDE SEQUENCE</scope>
    <source>
        <strain evidence="2">Expedition CK06-06</strain>
    </source>
</reference>
<gene>
    <name evidence="2" type="ORF">S01H4_20988</name>
</gene>
<dbReference type="GO" id="GO:0005829">
    <property type="term" value="C:cytosol"/>
    <property type="evidence" value="ECO:0007669"/>
    <property type="project" value="TreeGrafter"/>
</dbReference>
<dbReference type="PANTHER" id="PTHR10677:SF3">
    <property type="entry name" value="FI07626P-RELATED"/>
    <property type="match status" value="1"/>
</dbReference>
<accession>X0ZHD5</accession>
<dbReference type="EMBL" id="BART01009471">
    <property type="protein sequence ID" value="GAG68985.1"/>
    <property type="molecule type" value="Genomic_DNA"/>
</dbReference>
<feature type="domain" description="Ubiquitin-like" evidence="1">
    <location>
        <begin position="1"/>
        <end position="77"/>
    </location>
</feature>
<evidence type="ECO:0000313" key="2">
    <source>
        <dbReference type="EMBL" id="GAG68985.1"/>
    </source>
</evidence>
<dbReference type="SUPFAM" id="SSF54236">
    <property type="entry name" value="Ubiquitin-like"/>
    <property type="match status" value="1"/>
</dbReference>
<dbReference type="CDD" id="cd17039">
    <property type="entry name" value="Ubl_ubiquitin_like"/>
    <property type="match status" value="1"/>
</dbReference>
<dbReference type="GO" id="GO:0031593">
    <property type="term" value="F:polyubiquitin modification-dependent protein binding"/>
    <property type="evidence" value="ECO:0007669"/>
    <property type="project" value="TreeGrafter"/>
</dbReference>
<dbReference type="InterPro" id="IPR029071">
    <property type="entry name" value="Ubiquitin-like_domsf"/>
</dbReference>
<comment type="caution">
    <text evidence="2">The sequence shown here is derived from an EMBL/GenBank/DDBJ whole genome shotgun (WGS) entry which is preliminary data.</text>
</comment>
<evidence type="ECO:0000259" key="1">
    <source>
        <dbReference type="PROSITE" id="PS50053"/>
    </source>
</evidence>
<sequence length="78" mass="8477">MRITVVTAIGGGKIDLDVDPHSTVAQLKREVAKKKKIPANTVIIVFHGKQLDDSEILKQTGMMDGDKCYLIARTKGGL</sequence>
<dbReference type="GO" id="GO:0006511">
    <property type="term" value="P:ubiquitin-dependent protein catabolic process"/>
    <property type="evidence" value="ECO:0007669"/>
    <property type="project" value="TreeGrafter"/>
</dbReference>
<name>X0ZHD5_9ZZZZ</name>
<dbReference type="PANTHER" id="PTHR10677">
    <property type="entry name" value="UBIQUILIN"/>
    <property type="match status" value="1"/>
</dbReference>